<dbReference type="AlphaFoldDB" id="A0A547PXZ2"/>
<accession>A0A547PXZ2</accession>
<dbReference type="PANTHER" id="PTHR37946">
    <property type="entry name" value="SLL1969 PROTEIN"/>
    <property type="match status" value="1"/>
</dbReference>
<keyword evidence="3" id="KW-1185">Reference proteome</keyword>
<dbReference type="OrthoDB" id="556502at2"/>
<feature type="domain" description="AB hydrolase-1" evidence="1">
    <location>
        <begin position="8"/>
        <end position="124"/>
    </location>
</feature>
<evidence type="ECO:0000313" key="2">
    <source>
        <dbReference type="EMBL" id="TRD18976.1"/>
    </source>
</evidence>
<dbReference type="InterPro" id="IPR029058">
    <property type="entry name" value="AB_hydrolase_fold"/>
</dbReference>
<organism evidence="2 3">
    <name type="scientific">Palleronia caenipelagi</name>
    <dbReference type="NCBI Taxonomy" id="2489174"/>
    <lineage>
        <taxon>Bacteria</taxon>
        <taxon>Pseudomonadati</taxon>
        <taxon>Pseudomonadota</taxon>
        <taxon>Alphaproteobacteria</taxon>
        <taxon>Rhodobacterales</taxon>
        <taxon>Roseobacteraceae</taxon>
        <taxon>Palleronia</taxon>
    </lineage>
</organism>
<gene>
    <name evidence="2" type="ORF">FEV53_11455</name>
</gene>
<protein>
    <submittedName>
        <fullName evidence="2">Alpha/beta fold hydrolase</fullName>
    </submittedName>
</protein>
<dbReference type="EMBL" id="VFSV01000018">
    <property type="protein sequence ID" value="TRD18976.1"/>
    <property type="molecule type" value="Genomic_DNA"/>
</dbReference>
<dbReference type="Gene3D" id="3.40.50.1820">
    <property type="entry name" value="alpha/beta hydrolase"/>
    <property type="match status" value="1"/>
</dbReference>
<evidence type="ECO:0000313" key="3">
    <source>
        <dbReference type="Proteomes" id="UP000318590"/>
    </source>
</evidence>
<dbReference type="InterPro" id="IPR000073">
    <property type="entry name" value="AB_hydrolase_1"/>
</dbReference>
<comment type="caution">
    <text evidence="2">The sequence shown here is derived from an EMBL/GenBank/DDBJ whole genome shotgun (WGS) entry which is preliminary data.</text>
</comment>
<reference evidence="2 3" key="1">
    <citation type="submission" date="2019-06" db="EMBL/GenBank/DDBJ databases">
        <title>Paenimaribius caenipelagi gen. nov., sp. nov., isolated from a tidal flat.</title>
        <authorList>
            <person name="Yoon J.-H."/>
        </authorList>
    </citation>
    <scope>NUCLEOTIDE SEQUENCE [LARGE SCALE GENOMIC DNA]</scope>
    <source>
        <strain evidence="2 3">JBTF-M29</strain>
    </source>
</reference>
<dbReference type="Pfam" id="PF12697">
    <property type="entry name" value="Abhydrolase_6"/>
    <property type="match status" value="1"/>
</dbReference>
<dbReference type="SUPFAM" id="SSF53474">
    <property type="entry name" value="alpha/beta-Hydrolases"/>
    <property type="match status" value="1"/>
</dbReference>
<sequence>MHFAPACVILIHGLARGPASLSQLADALDEKGYTVVRAQYPSTSAPVAELSRQTLPPLIAQCPARARIDVVTHSMGGILLRHWLSENPLPRLGRVVMLAPPNHGSEIVDDLANLATFQQIFGPAGLELGTGPDDLPARLPPVTFELGIIAGNRSVNPLGSSLIPGPDDGAVSIASTKVGGMKQHLTLPVTHTFMMYNPRVIEQTLNFLQDGTFEISSQPARRTRRY</sequence>
<evidence type="ECO:0000259" key="1">
    <source>
        <dbReference type="Pfam" id="PF12697"/>
    </source>
</evidence>
<dbReference type="GO" id="GO:0016787">
    <property type="term" value="F:hydrolase activity"/>
    <property type="evidence" value="ECO:0007669"/>
    <property type="project" value="UniProtKB-KW"/>
</dbReference>
<keyword evidence="2" id="KW-0378">Hydrolase</keyword>
<proteinExistence type="predicted"/>
<dbReference type="PANTHER" id="PTHR37946:SF1">
    <property type="entry name" value="SLL1969 PROTEIN"/>
    <property type="match status" value="1"/>
</dbReference>
<name>A0A547PXZ2_9RHOB</name>
<dbReference type="Proteomes" id="UP000318590">
    <property type="component" value="Unassembled WGS sequence"/>
</dbReference>